<evidence type="ECO:0000256" key="5">
    <source>
        <dbReference type="SAM" id="SignalP"/>
    </source>
</evidence>
<evidence type="ECO:0000256" key="2">
    <source>
        <dbReference type="ARBA" id="ARBA00022777"/>
    </source>
</evidence>
<evidence type="ECO:0000313" key="7">
    <source>
        <dbReference type="EMBL" id="QJD88881.1"/>
    </source>
</evidence>
<feature type="domain" description="Histidine kinase/HSP90-like ATPase" evidence="6">
    <location>
        <begin position="883"/>
        <end position="980"/>
    </location>
</feature>
<dbReference type="InterPro" id="IPR011123">
    <property type="entry name" value="Y_Y_Y"/>
</dbReference>
<dbReference type="InterPro" id="IPR013783">
    <property type="entry name" value="Ig-like_fold"/>
</dbReference>
<dbReference type="Gene3D" id="2.130.10.10">
    <property type="entry name" value="YVTN repeat-like/Quinoprotein amine dehydrogenase"/>
    <property type="match status" value="2"/>
</dbReference>
<keyword evidence="4" id="KW-0812">Transmembrane</keyword>
<keyword evidence="2" id="KW-0418">Kinase</keyword>
<reference evidence="7 8" key="1">
    <citation type="submission" date="2020-04" db="EMBL/GenBank/DDBJ databases">
        <title>Genome sequencing of novel species.</title>
        <authorList>
            <person name="Heo J."/>
            <person name="Kim S.-J."/>
            <person name="Kim J.-S."/>
            <person name="Hong S.-B."/>
            <person name="Kwon S.-W."/>
        </authorList>
    </citation>
    <scope>NUCLEOTIDE SEQUENCE [LARGE SCALE GENOMIC DNA]</scope>
    <source>
        <strain evidence="7 8">AF9R3</strain>
    </source>
</reference>
<keyword evidence="4" id="KW-0472">Membrane</keyword>
<dbReference type="InterPro" id="IPR003594">
    <property type="entry name" value="HATPase_dom"/>
</dbReference>
<organism evidence="7 8">
    <name type="scientific">Duganella dendranthematis</name>
    <dbReference type="NCBI Taxonomy" id="2728021"/>
    <lineage>
        <taxon>Bacteria</taxon>
        <taxon>Pseudomonadati</taxon>
        <taxon>Pseudomonadota</taxon>
        <taxon>Betaproteobacteria</taxon>
        <taxon>Burkholderiales</taxon>
        <taxon>Oxalobacteraceae</taxon>
        <taxon>Telluria group</taxon>
        <taxon>Duganella</taxon>
    </lineage>
</organism>
<dbReference type="Gene3D" id="1.20.5.1930">
    <property type="match status" value="1"/>
</dbReference>
<proteinExistence type="predicted"/>
<dbReference type="SMART" id="SM00387">
    <property type="entry name" value="HATPase_c"/>
    <property type="match status" value="1"/>
</dbReference>
<dbReference type="PANTHER" id="PTHR24421:SF62">
    <property type="entry name" value="SENSORY TRANSDUCTION HISTIDINE KINASE"/>
    <property type="match status" value="1"/>
</dbReference>
<dbReference type="InterPro" id="IPR011110">
    <property type="entry name" value="Reg_prop"/>
</dbReference>
<keyword evidence="1" id="KW-0808">Transferase</keyword>
<evidence type="ECO:0000259" key="6">
    <source>
        <dbReference type="SMART" id="SM00387"/>
    </source>
</evidence>
<name>A0ABX6M3J4_9BURK</name>
<feature type="transmembrane region" description="Helical" evidence="4">
    <location>
        <begin position="739"/>
        <end position="757"/>
    </location>
</feature>
<dbReference type="InterPro" id="IPR015943">
    <property type="entry name" value="WD40/YVTN_repeat-like_dom_sf"/>
</dbReference>
<evidence type="ECO:0000313" key="8">
    <source>
        <dbReference type="Proteomes" id="UP000503117"/>
    </source>
</evidence>
<dbReference type="SUPFAM" id="SSF101898">
    <property type="entry name" value="NHL repeat"/>
    <property type="match status" value="2"/>
</dbReference>
<evidence type="ECO:0000256" key="1">
    <source>
        <dbReference type="ARBA" id="ARBA00022679"/>
    </source>
</evidence>
<dbReference type="InterPro" id="IPR036890">
    <property type="entry name" value="HATPase_C_sf"/>
</dbReference>
<dbReference type="InterPro" id="IPR011712">
    <property type="entry name" value="Sig_transdc_His_kin_sub3_dim/P"/>
</dbReference>
<dbReference type="Proteomes" id="UP000503117">
    <property type="component" value="Chromosome"/>
</dbReference>
<dbReference type="Pfam" id="PF07495">
    <property type="entry name" value="Y_Y_Y"/>
    <property type="match status" value="1"/>
</dbReference>
<sequence>MRVLLLSLLLVLAIARPAAALDARIPLSDLNHAAWTDKDGVPQNSQGMAQTRDGWLWIGSKDGLYRFDGVRFERYPLANNQINYLRALPNGDLLLGYLFDGVGVLHANGKVEQLGQADWHQIESPLAMDMDAEGTIWAASDSGLHRYRAGRWQTVSTGAEWHTDNLSVLIDQYDRVWVGNGEHVSLVDRAAGQLKRLPGDALRGLLTQSPDGQIWTLSPQGAQPVPMPPTGQQLPRRPEFNQQEARLRGQFDRDGNLWLLQCPIGVCRISREQIQAGQPVTLAAARHDQLDQHWQLSSVAVNAMLEDREGNVWVSTHAGVDRFRMNKLVAANIPSRSGVFSIAADSEGQLWAAEYSDGTLWKVTPGQPPQAQPRRYAQVLGKDRDGAMLLVGKREITRVLHGATSTIALPTAGGKPADLTVLGVLDDGKALWMMSLQTGLMALVDGKWLPRQAFNLPPLITMSAPGDTGQLWLSHSDGGLSLYDNGKLSEFDIRVVGAESGIFPGPQLVVGGEHGIAVRRGQQFELLGPPDAEALRNVTGLTLLPNGDRWLNGAKGLVRIRREDWDAALRQPRLPLKFDLIDAQEGYPGRAAFDNRLSTLINIDNQRLWARASGGLVRLDLDQVQTNPVRPNVQLLRVETQKGAYPADGALHLPPGSSNLTIHYTAPGLRKPEGMRFQYQLEGVDTEWEDAGTRRAAYYTNVGPGQYAFRVRAVNEDGVVSESTAVLPITIAPTIAQTWWFRLLCAALLLGLVYGLHKYRLKIATRRITHQVQNRMQAGLAERERIARTLHDTFLQSVQGLALQIHAVAQDLPDGGPARTRLQKVLGSATQAMDEGRAQVQQLRRGSDPERKLQHLGEYLTVLHPATRFALEIEGQRRALSVIVQEELSEIGQEALRNAFQHAEATLVTAEICYANDVVTLRIVDNGKGYDEQQLQKSIQQGHWGMLGMRERAQNLGAKLIVVSKPDKGTWLELNVPAELAYPP</sequence>
<evidence type="ECO:0000256" key="4">
    <source>
        <dbReference type="SAM" id="Phobius"/>
    </source>
</evidence>
<dbReference type="Gene3D" id="2.60.40.10">
    <property type="entry name" value="Immunoglobulins"/>
    <property type="match status" value="1"/>
</dbReference>
<feature type="signal peptide" evidence="5">
    <location>
        <begin position="1"/>
        <end position="20"/>
    </location>
</feature>
<gene>
    <name evidence="7" type="ORF">HH213_01410</name>
</gene>
<evidence type="ECO:0000256" key="3">
    <source>
        <dbReference type="ARBA" id="ARBA00023012"/>
    </source>
</evidence>
<dbReference type="SUPFAM" id="SSF55874">
    <property type="entry name" value="ATPase domain of HSP90 chaperone/DNA topoisomerase II/histidine kinase"/>
    <property type="match status" value="1"/>
</dbReference>
<dbReference type="RefSeq" id="WP_169110307.1">
    <property type="nucleotide sequence ID" value="NZ_CP051684.1"/>
</dbReference>
<dbReference type="Gene3D" id="3.30.565.10">
    <property type="entry name" value="Histidine kinase-like ATPase, C-terminal domain"/>
    <property type="match status" value="1"/>
</dbReference>
<keyword evidence="8" id="KW-1185">Reference proteome</keyword>
<dbReference type="EMBL" id="CP051684">
    <property type="protein sequence ID" value="QJD88881.1"/>
    <property type="molecule type" value="Genomic_DNA"/>
</dbReference>
<keyword evidence="5" id="KW-0732">Signal</keyword>
<protein>
    <recommendedName>
        <fullName evidence="6">Histidine kinase/HSP90-like ATPase domain-containing protein</fullName>
    </recommendedName>
</protein>
<dbReference type="Pfam" id="PF07730">
    <property type="entry name" value="HisKA_3"/>
    <property type="match status" value="1"/>
</dbReference>
<dbReference type="Pfam" id="PF07494">
    <property type="entry name" value="Reg_prop"/>
    <property type="match status" value="1"/>
</dbReference>
<keyword evidence="4" id="KW-1133">Transmembrane helix</keyword>
<feature type="chain" id="PRO_5045501630" description="Histidine kinase/HSP90-like ATPase domain-containing protein" evidence="5">
    <location>
        <begin position="21"/>
        <end position="984"/>
    </location>
</feature>
<dbReference type="PANTHER" id="PTHR24421">
    <property type="entry name" value="NITRATE/NITRITE SENSOR PROTEIN NARX-RELATED"/>
    <property type="match status" value="1"/>
</dbReference>
<dbReference type="InterPro" id="IPR050482">
    <property type="entry name" value="Sensor_HK_TwoCompSys"/>
</dbReference>
<keyword evidence="3" id="KW-0902">Two-component regulatory system</keyword>
<dbReference type="Pfam" id="PF02518">
    <property type="entry name" value="HATPase_c"/>
    <property type="match status" value="1"/>
</dbReference>
<accession>A0ABX6M3J4</accession>
<dbReference type="CDD" id="cd16917">
    <property type="entry name" value="HATPase_UhpB-NarQ-NarX-like"/>
    <property type="match status" value="1"/>
</dbReference>